<proteinExistence type="predicted"/>
<protein>
    <recommendedName>
        <fullName evidence="3">U-box domain-containing protein</fullName>
    </recommendedName>
</protein>
<dbReference type="Pfam" id="PF00023">
    <property type="entry name" value="Ank"/>
    <property type="match status" value="1"/>
</dbReference>
<dbReference type="PROSITE" id="PS50088">
    <property type="entry name" value="ANK_REPEAT"/>
    <property type="match status" value="3"/>
</dbReference>
<dbReference type="InterPro" id="IPR013083">
    <property type="entry name" value="Znf_RING/FYVE/PHD"/>
</dbReference>
<name>A0A6C0DAT8_9ZZZZ</name>
<accession>A0A6C0DAT8</accession>
<dbReference type="SUPFAM" id="SSF57850">
    <property type="entry name" value="RING/U-box"/>
    <property type="match status" value="1"/>
</dbReference>
<dbReference type="GO" id="GO:0016567">
    <property type="term" value="P:protein ubiquitination"/>
    <property type="evidence" value="ECO:0007669"/>
    <property type="project" value="InterPro"/>
</dbReference>
<dbReference type="InterPro" id="IPR036770">
    <property type="entry name" value="Ankyrin_rpt-contain_sf"/>
</dbReference>
<dbReference type="AlphaFoldDB" id="A0A6C0DAT8"/>
<dbReference type="Pfam" id="PF12796">
    <property type="entry name" value="Ank_2"/>
    <property type="match status" value="1"/>
</dbReference>
<dbReference type="Gene3D" id="3.30.40.10">
    <property type="entry name" value="Zinc/RING finger domain, C3HC4 (zinc finger)"/>
    <property type="match status" value="1"/>
</dbReference>
<keyword evidence="2" id="KW-0040">ANK repeat</keyword>
<keyword evidence="1" id="KW-0677">Repeat</keyword>
<dbReference type="SUPFAM" id="SSF48403">
    <property type="entry name" value="Ankyrin repeat"/>
    <property type="match status" value="2"/>
</dbReference>
<evidence type="ECO:0000256" key="1">
    <source>
        <dbReference type="ARBA" id="ARBA00022737"/>
    </source>
</evidence>
<dbReference type="GO" id="GO:0004842">
    <property type="term" value="F:ubiquitin-protein transferase activity"/>
    <property type="evidence" value="ECO:0007669"/>
    <property type="project" value="InterPro"/>
</dbReference>
<dbReference type="PANTHER" id="PTHR24189">
    <property type="entry name" value="MYOTROPHIN"/>
    <property type="match status" value="1"/>
</dbReference>
<dbReference type="InterPro" id="IPR003613">
    <property type="entry name" value="Ubox_domain"/>
</dbReference>
<evidence type="ECO:0000313" key="4">
    <source>
        <dbReference type="EMBL" id="QHT13500.1"/>
    </source>
</evidence>
<dbReference type="SMART" id="SM00248">
    <property type="entry name" value="ANK"/>
    <property type="match status" value="7"/>
</dbReference>
<dbReference type="PANTHER" id="PTHR24189:SF50">
    <property type="entry name" value="ANKYRIN REPEAT AND SOCS BOX PROTEIN 2"/>
    <property type="match status" value="1"/>
</dbReference>
<evidence type="ECO:0000256" key="2">
    <source>
        <dbReference type="ARBA" id="ARBA00023043"/>
    </source>
</evidence>
<evidence type="ECO:0000259" key="3">
    <source>
        <dbReference type="Pfam" id="PF04564"/>
    </source>
</evidence>
<organism evidence="4">
    <name type="scientific">viral metagenome</name>
    <dbReference type="NCBI Taxonomy" id="1070528"/>
    <lineage>
        <taxon>unclassified sequences</taxon>
        <taxon>metagenomes</taxon>
        <taxon>organismal metagenomes</taxon>
    </lineage>
</organism>
<feature type="domain" description="U-box" evidence="3">
    <location>
        <begin position="562"/>
        <end position="633"/>
    </location>
</feature>
<dbReference type="InterPro" id="IPR002110">
    <property type="entry name" value="Ankyrin_rpt"/>
</dbReference>
<sequence length="643" mass="74520">MENIYYSKYKKGLDKRGKRGTVDQPSDLYNEDDRTLSVFHKSITPNVYDERYFKLLNSIHLNINQLYLNLIVYPIDYQNKDHIKALQIILKKLDEKNIYHFILSQLIGNDKLTEESLDFILSYGDVNYFNEYEKHGNTLLLNYIMRTIRLNPLYIKKILEHGADPDMDDHQGNVPLIQLFKQGYGNFIELIKLFIEHNADLNIQDNNGATALHYATYYTYIKTAELLLDNGADPNIYDGYGVTPLGSIIKNNDSNEQKYIYLELLLKHGADLCLLNEREETPFESYVLTKNFYVKKLNIIKLLCIKCTVENINKTNRVADILGYIIIKNIRKNNDETSDILAYLLDLGLDINKQNSKGNTVLHYLFKNSNDQNILLKSRIIHFLIDRGADINIKNNKHKLPLSYYLYKKSCKFEMIKILTNSETLSNLPPNINFWQIIMIIIYHNYESSLIDGTDPLPEILIIFEYFLSLGADINSTDDFGNTILHAVCDRNGPRNIQLSTEFKERLVKFLLDHNINVKLLNYNRQSALQLLNEEDITIRDMIVENYLHILPEEKWREESLDHLRDPVTLSLYDNPHIASDGHTYSLSTLTRLFNGPNPRSPKTNLPLQRLNGQVGIPNILVRQMVEKFIEGKLKVTTGGGLN</sequence>
<dbReference type="EMBL" id="MN739571">
    <property type="protein sequence ID" value="QHT13500.1"/>
    <property type="molecule type" value="Genomic_DNA"/>
</dbReference>
<reference evidence="4" key="1">
    <citation type="journal article" date="2020" name="Nature">
        <title>Giant virus diversity and host interactions through global metagenomics.</title>
        <authorList>
            <person name="Schulz F."/>
            <person name="Roux S."/>
            <person name="Paez-Espino D."/>
            <person name="Jungbluth S."/>
            <person name="Walsh D.A."/>
            <person name="Denef V.J."/>
            <person name="McMahon K.D."/>
            <person name="Konstantinidis K.T."/>
            <person name="Eloe-Fadrosh E.A."/>
            <person name="Kyrpides N.C."/>
            <person name="Woyke T."/>
        </authorList>
    </citation>
    <scope>NUCLEOTIDE SEQUENCE</scope>
    <source>
        <strain evidence="4">GVMAG-M-3300023174-131</strain>
    </source>
</reference>
<dbReference type="Gene3D" id="1.25.40.20">
    <property type="entry name" value="Ankyrin repeat-containing domain"/>
    <property type="match status" value="3"/>
</dbReference>
<dbReference type="Pfam" id="PF04564">
    <property type="entry name" value="U-box"/>
    <property type="match status" value="1"/>
</dbReference>
<dbReference type="PROSITE" id="PS50297">
    <property type="entry name" value="ANK_REP_REGION"/>
    <property type="match status" value="2"/>
</dbReference>
<dbReference type="InterPro" id="IPR050745">
    <property type="entry name" value="Multifunctional_regulatory"/>
</dbReference>